<dbReference type="HOGENOM" id="CLU_031869_3_1_9"/>
<dbReference type="Proteomes" id="UP000004283">
    <property type="component" value="Unassembled WGS sequence"/>
</dbReference>
<evidence type="ECO:0000259" key="1">
    <source>
        <dbReference type="Pfam" id="PF05272"/>
    </source>
</evidence>
<proteinExistence type="predicted"/>
<sequence>MADDFEQLPDEPEWYKGFNRTKAGAIRGTVMSNVALVLKNDPLFDGVFKFNDFTEEEEIAKTIKIDEAVISKGIMQDVNVLFLISYLECHYGFTINQNMGFSAISLVSQLEQNKFNPKIDYFDKAAKMWDGVERSSTFLPEYLGAPKNEITTLITETFFIGAVAKVYNPMTKFDFCLDIVGDQGTGKTTLLKKLGRDAYVDTIQNFKNKDEYTKMQRALIVNDDEMEATASSTFEVTKKFITMEELEYRPAYGHKNVRRAKHFVLARTSNQVEYLKDKTGNRRFLPILSSKAKQTKHPFTDLNERDVMQFWGEMVHKYKTKGLQYPTREQEIELAKHREKFVYVDEIENQINRYVDNTDLEWVASSDISYNALNKIDLVKNRSVANKIKNVMDNKDGWKIARRNAGRGWKRVTQVTQR</sequence>
<evidence type="ECO:0000313" key="2">
    <source>
        <dbReference type="EMBL" id="EEJ42964.1"/>
    </source>
</evidence>
<dbReference type="InterPro" id="IPR027417">
    <property type="entry name" value="P-loop_NTPase"/>
</dbReference>
<dbReference type="EMBL" id="ACKV01000013">
    <property type="protein sequence ID" value="EEJ42964.1"/>
    <property type="molecule type" value="Genomic_DNA"/>
</dbReference>
<dbReference type="RefSeq" id="WP_002815655.1">
    <property type="nucleotide sequence ID" value="NZ_GG693386.1"/>
</dbReference>
<organism evidence="2 3">
    <name type="scientific">Leuconostoc mesenteroides subsp. cremoris ATCC 19254</name>
    <dbReference type="NCBI Taxonomy" id="586220"/>
    <lineage>
        <taxon>Bacteria</taxon>
        <taxon>Bacillati</taxon>
        <taxon>Bacillota</taxon>
        <taxon>Bacilli</taxon>
        <taxon>Lactobacillales</taxon>
        <taxon>Lactobacillaceae</taxon>
        <taxon>Leuconostoc</taxon>
    </lineage>
</organism>
<reference evidence="2 3" key="1">
    <citation type="submission" date="2009-04" db="EMBL/GenBank/DDBJ databases">
        <authorList>
            <person name="Qin X."/>
            <person name="Bachman B."/>
            <person name="Battles P."/>
            <person name="Bell A."/>
            <person name="Bess C."/>
            <person name="Bickham C."/>
            <person name="Chaboub L."/>
            <person name="Chen D."/>
            <person name="Coyle M."/>
            <person name="Deiros D.R."/>
            <person name="Dinh H."/>
            <person name="Forbes L."/>
            <person name="Fowler G."/>
            <person name="Francisco L."/>
            <person name="Fu Q."/>
            <person name="Gubbala S."/>
            <person name="Hale W."/>
            <person name="Han Y."/>
            <person name="Hemphill L."/>
            <person name="Highlander S.K."/>
            <person name="Hirani K."/>
            <person name="Hogues M."/>
            <person name="Jackson L."/>
            <person name="Jakkamsetti A."/>
            <person name="Javaid M."/>
            <person name="Jiang H."/>
            <person name="Korchina V."/>
            <person name="Kovar C."/>
            <person name="Lara F."/>
            <person name="Lee S."/>
            <person name="Mata R."/>
            <person name="Mathew T."/>
            <person name="Moen C."/>
            <person name="Morales K."/>
            <person name="Munidasa M."/>
            <person name="Nazareth L."/>
            <person name="Ngo R."/>
            <person name="Nguyen L."/>
            <person name="Okwuonu G."/>
            <person name="Ongeri F."/>
            <person name="Patil S."/>
            <person name="Petrosino J."/>
            <person name="Pham C."/>
            <person name="Pham P."/>
            <person name="Pu L.-L."/>
            <person name="Puazo M."/>
            <person name="Raj R."/>
            <person name="Reid J."/>
            <person name="Rouhana J."/>
            <person name="Saada N."/>
            <person name="Shang Y."/>
            <person name="Simmons D."/>
            <person name="Thornton R."/>
            <person name="Warren J."/>
            <person name="Weissenberger G."/>
            <person name="Zhang J."/>
            <person name="Zhang L."/>
            <person name="Zhou C."/>
            <person name="Zhu D."/>
            <person name="Muzny D."/>
            <person name="Worley K."/>
            <person name="Gibbs R."/>
        </authorList>
    </citation>
    <scope>NUCLEOTIDE SEQUENCE [LARGE SCALE GENOMIC DNA]</scope>
    <source>
        <strain evidence="2 3">ATCC 19254</strain>
    </source>
</reference>
<protein>
    <submittedName>
        <fullName evidence="2">Virulence-associated protein E</fullName>
    </submittedName>
</protein>
<comment type="caution">
    <text evidence="2">The sequence shown here is derived from an EMBL/GenBank/DDBJ whole genome shotgun (WGS) entry which is preliminary data.</text>
</comment>
<dbReference type="PANTHER" id="PTHR34985">
    <property type="entry name" value="SLR0554 PROTEIN"/>
    <property type="match status" value="1"/>
</dbReference>
<dbReference type="InterPro" id="IPR007936">
    <property type="entry name" value="VapE-like_dom"/>
</dbReference>
<dbReference type="Pfam" id="PF05272">
    <property type="entry name" value="VapE-like_dom"/>
    <property type="match status" value="1"/>
</dbReference>
<accession>C2KID8</accession>
<evidence type="ECO:0000313" key="3">
    <source>
        <dbReference type="Proteomes" id="UP000004283"/>
    </source>
</evidence>
<dbReference type="SUPFAM" id="SSF52540">
    <property type="entry name" value="P-loop containing nucleoside triphosphate hydrolases"/>
    <property type="match status" value="1"/>
</dbReference>
<feature type="domain" description="Virulence-associated protein E-like" evidence="1">
    <location>
        <begin position="128"/>
        <end position="341"/>
    </location>
</feature>
<dbReference type="AlphaFoldDB" id="C2KID8"/>
<dbReference type="PANTHER" id="PTHR34985:SF1">
    <property type="entry name" value="SLR0554 PROTEIN"/>
    <property type="match status" value="1"/>
</dbReference>
<gene>
    <name evidence="2" type="ORF">HMPREF0555_0404</name>
</gene>
<name>C2KID8_LEUMC</name>